<proteinExistence type="predicted"/>
<organism evidence="1 3">
    <name type="scientific">Didymodactylos carnosus</name>
    <dbReference type="NCBI Taxonomy" id="1234261"/>
    <lineage>
        <taxon>Eukaryota</taxon>
        <taxon>Metazoa</taxon>
        <taxon>Spiralia</taxon>
        <taxon>Gnathifera</taxon>
        <taxon>Rotifera</taxon>
        <taxon>Eurotatoria</taxon>
        <taxon>Bdelloidea</taxon>
        <taxon>Philodinida</taxon>
        <taxon>Philodinidae</taxon>
        <taxon>Didymodactylos</taxon>
    </lineage>
</organism>
<accession>A0A814DSB2</accession>
<reference evidence="1" key="1">
    <citation type="submission" date="2021-02" db="EMBL/GenBank/DDBJ databases">
        <authorList>
            <person name="Nowell W R."/>
        </authorList>
    </citation>
    <scope>NUCLEOTIDE SEQUENCE</scope>
</reference>
<evidence type="ECO:0000313" key="3">
    <source>
        <dbReference type="Proteomes" id="UP000663829"/>
    </source>
</evidence>
<evidence type="ECO:0008006" key="4">
    <source>
        <dbReference type="Google" id="ProtNLM"/>
    </source>
</evidence>
<dbReference type="Proteomes" id="UP000681722">
    <property type="component" value="Unassembled WGS sequence"/>
</dbReference>
<dbReference type="Proteomes" id="UP000663829">
    <property type="component" value="Unassembled WGS sequence"/>
</dbReference>
<dbReference type="AlphaFoldDB" id="A0A814DSB2"/>
<dbReference type="EMBL" id="CAJNOQ010002486">
    <property type="protein sequence ID" value="CAF0961040.1"/>
    <property type="molecule type" value="Genomic_DNA"/>
</dbReference>
<evidence type="ECO:0000313" key="1">
    <source>
        <dbReference type="EMBL" id="CAF0961040.1"/>
    </source>
</evidence>
<gene>
    <name evidence="1" type="ORF">GPM918_LOCUS11753</name>
    <name evidence="2" type="ORF">SRO942_LOCUS11754</name>
</gene>
<evidence type="ECO:0000313" key="2">
    <source>
        <dbReference type="EMBL" id="CAF3735552.1"/>
    </source>
</evidence>
<protein>
    <recommendedName>
        <fullName evidence="4">F-box domain-containing protein</fullName>
    </recommendedName>
</protein>
<name>A0A814DSB2_9BILA</name>
<keyword evidence="3" id="KW-1185">Reference proteome</keyword>
<sequence>MTSITHLKVNSSTEVKMTHIEQFLGQFPNLKYLSIVATNDPNYVDAERWQHLLKNLKKFEFKFLFEQYEDDRRTIDDILQPFRSDFWLIEKKWFVTCEFHRNCKEICLYSDPSLNESVSLDPLSTFAVSSTTTNLINRIDVKYLSWLYQSIEKEDDDVGARNIVYYYPKTLTIYPSCTTKIVNYVRLTNLKELAIYITEDRILGSIIAYGSPFFDIPHPLNMKLLQRLIEQSPQLDSLDLTYRTLMMIVASNVKLRSCLNKRIKRVKMDVNETRMYCVEQICSVFNNCQEISWIHLRSPEELIQLINRLQKLTTITYVRIGQGGRIINETWLRQNTRLKKMIHGISWEYNASLKTISLWINDDERTLRGKCEES</sequence>
<dbReference type="EMBL" id="CAJOBC010002486">
    <property type="protein sequence ID" value="CAF3735552.1"/>
    <property type="molecule type" value="Genomic_DNA"/>
</dbReference>
<comment type="caution">
    <text evidence="1">The sequence shown here is derived from an EMBL/GenBank/DDBJ whole genome shotgun (WGS) entry which is preliminary data.</text>
</comment>